<reference evidence="2 3" key="1">
    <citation type="journal article" date="2022" name="Cell">
        <title>Repeat-based holocentromeres influence genome architecture and karyotype evolution.</title>
        <authorList>
            <person name="Hofstatter P.G."/>
            <person name="Thangavel G."/>
            <person name="Lux T."/>
            <person name="Neumann P."/>
            <person name="Vondrak T."/>
            <person name="Novak P."/>
            <person name="Zhang M."/>
            <person name="Costa L."/>
            <person name="Castellani M."/>
            <person name="Scott A."/>
            <person name="Toegelov H."/>
            <person name="Fuchs J."/>
            <person name="Mata-Sucre Y."/>
            <person name="Dias Y."/>
            <person name="Vanzela A.L.L."/>
            <person name="Huettel B."/>
            <person name="Almeida C.C.S."/>
            <person name="Simkova H."/>
            <person name="Souza G."/>
            <person name="Pedrosa-Harand A."/>
            <person name="Macas J."/>
            <person name="Mayer K.F.X."/>
            <person name="Houben A."/>
            <person name="Marques A."/>
        </authorList>
    </citation>
    <scope>NUCLEOTIDE SEQUENCE [LARGE SCALE GENOMIC DNA]</scope>
    <source>
        <strain evidence="2">RhyTen1mFocal</strain>
    </source>
</reference>
<dbReference type="AlphaFoldDB" id="A0AAD5ZNW1"/>
<evidence type="ECO:0000256" key="1">
    <source>
        <dbReference type="SAM" id="MobiDB-lite"/>
    </source>
</evidence>
<name>A0AAD5ZNW1_9POAL</name>
<evidence type="ECO:0000313" key="3">
    <source>
        <dbReference type="Proteomes" id="UP001210211"/>
    </source>
</evidence>
<comment type="caution">
    <text evidence="2">The sequence shown here is derived from an EMBL/GenBank/DDBJ whole genome shotgun (WGS) entry which is preliminary data.</text>
</comment>
<dbReference type="PANTHER" id="PTHR21677:SF5">
    <property type="entry name" value="OS01G0182400 PROTEIN"/>
    <property type="match status" value="1"/>
</dbReference>
<keyword evidence="3" id="KW-1185">Reference proteome</keyword>
<gene>
    <name evidence="2" type="ORF">LUZ61_005061</name>
</gene>
<dbReference type="InterPro" id="IPR055315">
    <property type="entry name" value="Cramped-like"/>
</dbReference>
<sequence>MKGTKMKGAVDGCKTAIDTTVTARHDKAVIQKPPKFKAPGKKSSNRYNKKSTPSPAEHSGMPIQCLIESGKFKLQLFPIDCETKNVLEQNDHNPYLELTLATNKKISSVVKHLVEKWRDSFSATALGIMLFPYNARSDNLVGVHKWTLNDTHTTAADVYNLIGTPSVFRLRYGFFSNCESASNEGLPPYLEENFHLKESVPERNLSAFCDLSGEMGSIGQNEPSFDNTGGEHQNVPSKPVPLPSWLDSISNVSFGALLSETSPYLEGGNPPSQNKNLQVLQATMTCDSFDAAIGALIARQQPTNNHMPPPKAVNQPSIWDSEETCHSFAVQKAASFARVDHAPHTNALCSKELADLQTGITAETDNAEAKNEMMPLNEESNLLAKLDISLPEPMVPFENPCSRPSGSSPDSIGFSGLLSTSLDFENSVF</sequence>
<dbReference type="GO" id="GO:0003682">
    <property type="term" value="F:chromatin binding"/>
    <property type="evidence" value="ECO:0007669"/>
    <property type="project" value="InterPro"/>
</dbReference>
<dbReference type="GO" id="GO:0005634">
    <property type="term" value="C:nucleus"/>
    <property type="evidence" value="ECO:0007669"/>
    <property type="project" value="TreeGrafter"/>
</dbReference>
<dbReference type="Proteomes" id="UP001210211">
    <property type="component" value="Unassembled WGS sequence"/>
</dbReference>
<feature type="compositionally biased region" description="Basic residues" evidence="1">
    <location>
        <begin position="34"/>
        <end position="49"/>
    </location>
</feature>
<dbReference type="PANTHER" id="PTHR21677">
    <property type="entry name" value="CRAMPED PROTEIN"/>
    <property type="match status" value="1"/>
</dbReference>
<protein>
    <submittedName>
        <fullName evidence="2">Uncharacterized protein</fullName>
    </submittedName>
</protein>
<evidence type="ECO:0000313" key="2">
    <source>
        <dbReference type="EMBL" id="KAJ3701356.1"/>
    </source>
</evidence>
<feature type="region of interest" description="Disordered" evidence="1">
    <location>
        <begin position="28"/>
        <end position="60"/>
    </location>
</feature>
<accession>A0AAD5ZNW1</accession>
<dbReference type="EMBL" id="JAMRDG010000001">
    <property type="protein sequence ID" value="KAJ3701356.1"/>
    <property type="molecule type" value="Genomic_DNA"/>
</dbReference>
<dbReference type="GO" id="GO:0007389">
    <property type="term" value="P:pattern specification process"/>
    <property type="evidence" value="ECO:0007669"/>
    <property type="project" value="TreeGrafter"/>
</dbReference>
<proteinExistence type="predicted"/>
<organism evidence="2 3">
    <name type="scientific">Rhynchospora tenuis</name>
    <dbReference type="NCBI Taxonomy" id="198213"/>
    <lineage>
        <taxon>Eukaryota</taxon>
        <taxon>Viridiplantae</taxon>
        <taxon>Streptophyta</taxon>
        <taxon>Embryophyta</taxon>
        <taxon>Tracheophyta</taxon>
        <taxon>Spermatophyta</taxon>
        <taxon>Magnoliopsida</taxon>
        <taxon>Liliopsida</taxon>
        <taxon>Poales</taxon>
        <taxon>Cyperaceae</taxon>
        <taxon>Cyperoideae</taxon>
        <taxon>Rhynchosporeae</taxon>
        <taxon>Rhynchospora</taxon>
    </lineage>
</organism>